<proteinExistence type="predicted"/>
<evidence type="ECO:0000313" key="1">
    <source>
        <dbReference type="EMBL" id="KAK7398521.1"/>
    </source>
</evidence>
<accession>A0ABR1GK32</accession>
<protein>
    <submittedName>
        <fullName evidence="1">Uncharacterized protein</fullName>
    </submittedName>
</protein>
<evidence type="ECO:0000313" key="2">
    <source>
        <dbReference type="Proteomes" id="UP001498476"/>
    </source>
</evidence>
<dbReference type="Proteomes" id="UP001498476">
    <property type="component" value="Unassembled WGS sequence"/>
</dbReference>
<gene>
    <name evidence="1" type="ORF">QQX98_012097</name>
</gene>
<name>A0ABR1GK32_9HYPO</name>
<comment type="caution">
    <text evidence="1">The sequence shown here is derived from an EMBL/GenBank/DDBJ whole genome shotgun (WGS) entry which is preliminary data.</text>
</comment>
<organism evidence="1 2">
    <name type="scientific">Neonectria punicea</name>
    <dbReference type="NCBI Taxonomy" id="979145"/>
    <lineage>
        <taxon>Eukaryota</taxon>
        <taxon>Fungi</taxon>
        <taxon>Dikarya</taxon>
        <taxon>Ascomycota</taxon>
        <taxon>Pezizomycotina</taxon>
        <taxon>Sordariomycetes</taxon>
        <taxon>Hypocreomycetidae</taxon>
        <taxon>Hypocreales</taxon>
        <taxon>Nectriaceae</taxon>
        <taxon>Neonectria</taxon>
    </lineage>
</organism>
<sequence>MTAYVTQNEVALEPLASRHNHSGETLEGQETVYFLQLLGKQSFSSAYGRTYASFLPVFVSAGWLSMLYEPSHRHTTGVFSIRGLPRQSITRIQQNIDPCLQRPLSSVSLGFGRLLPTMHIDAAEGQTNRLQVSMLAFDTLMRMGKVRINWSDSLGSHLQFDPIRRELTLFRLPSYCALCLESQDQFTLFER</sequence>
<keyword evidence="2" id="KW-1185">Reference proteome</keyword>
<reference evidence="1 2" key="1">
    <citation type="journal article" date="2025" name="Microbiol. Resour. Announc.">
        <title>Draft genome sequences for Neonectria magnoliae and Neonectria punicea, canker pathogens of Liriodendron tulipifera and Acer saccharum in West Virginia.</title>
        <authorList>
            <person name="Petronek H.M."/>
            <person name="Kasson M.T."/>
            <person name="Metheny A.M."/>
            <person name="Stauder C.M."/>
            <person name="Lovett B."/>
            <person name="Lynch S.C."/>
            <person name="Garnas J.R."/>
            <person name="Kasson L.R."/>
            <person name="Stajich J.E."/>
        </authorList>
    </citation>
    <scope>NUCLEOTIDE SEQUENCE [LARGE SCALE GENOMIC DNA]</scope>
    <source>
        <strain evidence="1 2">NRRL 64653</strain>
    </source>
</reference>
<dbReference type="EMBL" id="JAZAVJ010000329">
    <property type="protein sequence ID" value="KAK7398521.1"/>
    <property type="molecule type" value="Genomic_DNA"/>
</dbReference>